<evidence type="ECO:0000313" key="1">
    <source>
        <dbReference type="EMBL" id="MFC3834940.1"/>
    </source>
</evidence>
<organism evidence="1 2">
    <name type="scientific">Deinococcus rufus</name>
    <dbReference type="NCBI Taxonomy" id="2136097"/>
    <lineage>
        <taxon>Bacteria</taxon>
        <taxon>Thermotogati</taxon>
        <taxon>Deinococcota</taxon>
        <taxon>Deinococci</taxon>
        <taxon>Deinococcales</taxon>
        <taxon>Deinococcaceae</taxon>
        <taxon>Deinococcus</taxon>
    </lineage>
</organism>
<evidence type="ECO:0000313" key="2">
    <source>
        <dbReference type="Proteomes" id="UP001595803"/>
    </source>
</evidence>
<protein>
    <submittedName>
        <fullName evidence="1">Uncharacterized protein</fullName>
    </submittedName>
</protein>
<proteinExistence type="predicted"/>
<gene>
    <name evidence="1" type="ORF">ACFOSB_18940</name>
</gene>
<comment type="caution">
    <text evidence="1">The sequence shown here is derived from an EMBL/GenBank/DDBJ whole genome shotgun (WGS) entry which is preliminary data.</text>
</comment>
<name>A0ABV7ZFG6_9DEIO</name>
<dbReference type="RefSeq" id="WP_322472125.1">
    <property type="nucleotide sequence ID" value="NZ_JBHRZG010000024.1"/>
</dbReference>
<accession>A0ABV7ZFG6</accession>
<reference evidence="2" key="1">
    <citation type="journal article" date="2019" name="Int. J. Syst. Evol. Microbiol.">
        <title>The Global Catalogue of Microorganisms (GCM) 10K type strain sequencing project: providing services to taxonomists for standard genome sequencing and annotation.</title>
        <authorList>
            <consortium name="The Broad Institute Genomics Platform"/>
            <consortium name="The Broad Institute Genome Sequencing Center for Infectious Disease"/>
            <person name="Wu L."/>
            <person name="Ma J."/>
        </authorList>
    </citation>
    <scope>NUCLEOTIDE SEQUENCE [LARGE SCALE GENOMIC DNA]</scope>
    <source>
        <strain evidence="2">CCTCC AB 2017081</strain>
    </source>
</reference>
<dbReference type="EMBL" id="JBHRZG010000024">
    <property type="protein sequence ID" value="MFC3834940.1"/>
    <property type="molecule type" value="Genomic_DNA"/>
</dbReference>
<keyword evidence="2" id="KW-1185">Reference proteome</keyword>
<dbReference type="Proteomes" id="UP001595803">
    <property type="component" value="Unassembled WGS sequence"/>
</dbReference>
<sequence>MGEAKRRRALGLMPAVHPFVAQLDAEGNATIVSGPADAALHALITRTLADTQLTGEAWASEYRSAEVLSGRVPGRFVTAEDVQRVPVAPYRQLTGELVIGPSAPETDDVLLPVEGGHLRLRGQQHSMDGLTWVSPSAPRDPQAFLRVLQDNPAFSLQGELIAQLRAEHWLEGRIDLDPEPPEALLEGTEEIVREWHGTSVQDWSEIHTELGGEGVPVARRTVFELRRPAPLQSPMNRVFAIRRGIEFVPVEDGAAYTLDGEDWIAYDPDRAALPGGGLPPELASLFDLETVSVIVHADGRVEWADTDLPGERLDALNENLRDATGAGDPPHWAAWTASVLGETYGEELDVPEGTALPVPLAVKLDLPTDALHDDDPLSQTFMESEVSFDGTTWRDLYDEDLPPELGAFRPPTT</sequence>